<evidence type="ECO:0000313" key="2">
    <source>
        <dbReference type="Proteomes" id="UP000706333"/>
    </source>
</evidence>
<protein>
    <submittedName>
        <fullName evidence="1">Uncharacterized protein</fullName>
    </submittedName>
</protein>
<proteinExistence type="predicted"/>
<gene>
    <name evidence="1" type="ORF">CCR87_13615</name>
</gene>
<dbReference type="AlphaFoldDB" id="A0A934TMN9"/>
<dbReference type="Proteomes" id="UP000706333">
    <property type="component" value="Unassembled WGS sequence"/>
</dbReference>
<organism evidence="1 2">
    <name type="scientific">Rhodobaculum claviforme</name>
    <dbReference type="NCBI Taxonomy" id="1549854"/>
    <lineage>
        <taxon>Bacteria</taxon>
        <taxon>Pseudomonadati</taxon>
        <taxon>Pseudomonadota</taxon>
        <taxon>Alphaproteobacteria</taxon>
        <taxon>Rhodobacterales</taxon>
        <taxon>Paracoccaceae</taxon>
        <taxon>Rhodobaculum</taxon>
    </lineage>
</organism>
<keyword evidence="2" id="KW-1185">Reference proteome</keyword>
<sequence length="84" mass="9426">MVDETIRRALHIVAYMECAEVGVSVGDDTLNLYDEDEAEVVKLLAASPMRPSLEELRDMLNTILEYEPNPPVPDDFEDDGKAPF</sequence>
<reference evidence="1" key="2">
    <citation type="journal article" date="2020" name="Microorganisms">
        <title>Osmotic Adaptation and Compatible Solute Biosynthesis of Phototrophic Bacteria as Revealed from Genome Analyses.</title>
        <authorList>
            <person name="Imhoff J.F."/>
            <person name="Rahn T."/>
            <person name="Kunzel S."/>
            <person name="Keller A."/>
            <person name="Neulinger S.C."/>
        </authorList>
    </citation>
    <scope>NUCLEOTIDE SEQUENCE</scope>
    <source>
        <strain evidence="1">LMG 28126</strain>
    </source>
</reference>
<accession>A0A934TMN9</accession>
<dbReference type="RefSeq" id="WP_201158111.1">
    <property type="nucleotide sequence ID" value="NZ_NHSD01000299.1"/>
</dbReference>
<dbReference type="EMBL" id="NHSD01000299">
    <property type="protein sequence ID" value="MBK5928359.1"/>
    <property type="molecule type" value="Genomic_DNA"/>
</dbReference>
<evidence type="ECO:0000313" key="1">
    <source>
        <dbReference type="EMBL" id="MBK5928359.1"/>
    </source>
</evidence>
<name>A0A934TMN9_9RHOB</name>
<comment type="caution">
    <text evidence="1">The sequence shown here is derived from an EMBL/GenBank/DDBJ whole genome shotgun (WGS) entry which is preliminary data.</text>
</comment>
<reference evidence="1" key="1">
    <citation type="submission" date="2017-05" db="EMBL/GenBank/DDBJ databases">
        <authorList>
            <person name="Imhoff J.F."/>
            <person name="Rahn T."/>
            <person name="Kuenzel S."/>
            <person name="Neulinger S.C."/>
        </authorList>
    </citation>
    <scope>NUCLEOTIDE SEQUENCE</scope>
    <source>
        <strain evidence="1">LMG 28126</strain>
    </source>
</reference>